<accession>A0A834M4J2</accession>
<name>A0A834M4J2_RHYFE</name>
<feature type="non-terminal residue" evidence="2">
    <location>
        <position position="1"/>
    </location>
</feature>
<dbReference type="Gene3D" id="3.30.200.20">
    <property type="entry name" value="Phosphorylase Kinase, domain 1"/>
    <property type="match status" value="1"/>
</dbReference>
<dbReference type="EMBL" id="JAACXV010015805">
    <property type="protein sequence ID" value="KAF7264837.1"/>
    <property type="molecule type" value="Genomic_DNA"/>
</dbReference>
<dbReference type="EMBL" id="JAACXV010015804">
    <property type="protein sequence ID" value="KAF7264839.1"/>
    <property type="molecule type" value="Genomic_DNA"/>
</dbReference>
<dbReference type="OrthoDB" id="3649325at2759"/>
<comment type="caution">
    <text evidence="2">The sequence shown here is derived from an EMBL/GenBank/DDBJ whole genome shotgun (WGS) entry which is preliminary data.</text>
</comment>
<evidence type="ECO:0000313" key="1">
    <source>
        <dbReference type="EMBL" id="KAF7264837.1"/>
    </source>
</evidence>
<sequence length="45" mass="5171">MLNIGNKKMHGETNEMRELAARICKDYLHGAWKNVTADDIGFKHI</sequence>
<protein>
    <submittedName>
        <fullName evidence="2">Uncharacterized protein</fullName>
    </submittedName>
</protein>
<evidence type="ECO:0000313" key="2">
    <source>
        <dbReference type="EMBL" id="KAF7264839.1"/>
    </source>
</evidence>
<reference evidence="2" key="1">
    <citation type="submission" date="2020-08" db="EMBL/GenBank/DDBJ databases">
        <title>Genome sequencing and assembly of the red palm weevil Rhynchophorus ferrugineus.</title>
        <authorList>
            <person name="Dias G.B."/>
            <person name="Bergman C.M."/>
            <person name="Manee M."/>
        </authorList>
    </citation>
    <scope>NUCLEOTIDE SEQUENCE</scope>
    <source>
        <strain evidence="2">AA-2017</strain>
        <tissue evidence="2">Whole larva</tissue>
    </source>
</reference>
<dbReference type="AlphaFoldDB" id="A0A834M4J2"/>
<evidence type="ECO:0000313" key="3">
    <source>
        <dbReference type="Proteomes" id="UP000625711"/>
    </source>
</evidence>
<keyword evidence="3" id="KW-1185">Reference proteome</keyword>
<proteinExistence type="predicted"/>
<organism evidence="2 3">
    <name type="scientific">Rhynchophorus ferrugineus</name>
    <name type="common">Red palm weevil</name>
    <name type="synonym">Curculio ferrugineus</name>
    <dbReference type="NCBI Taxonomy" id="354439"/>
    <lineage>
        <taxon>Eukaryota</taxon>
        <taxon>Metazoa</taxon>
        <taxon>Ecdysozoa</taxon>
        <taxon>Arthropoda</taxon>
        <taxon>Hexapoda</taxon>
        <taxon>Insecta</taxon>
        <taxon>Pterygota</taxon>
        <taxon>Neoptera</taxon>
        <taxon>Endopterygota</taxon>
        <taxon>Coleoptera</taxon>
        <taxon>Polyphaga</taxon>
        <taxon>Cucujiformia</taxon>
        <taxon>Curculionidae</taxon>
        <taxon>Dryophthorinae</taxon>
        <taxon>Rhynchophorus</taxon>
    </lineage>
</organism>
<dbReference type="Proteomes" id="UP000625711">
    <property type="component" value="Unassembled WGS sequence"/>
</dbReference>
<gene>
    <name evidence="2" type="ORF">GWI33_022133</name>
    <name evidence="1" type="ORF">GWI33_022135</name>
</gene>